<evidence type="ECO:0000256" key="10">
    <source>
        <dbReference type="SAM" id="Phobius"/>
    </source>
</evidence>
<evidence type="ECO:0000256" key="5">
    <source>
        <dbReference type="ARBA" id="ARBA00022679"/>
    </source>
</evidence>
<dbReference type="GO" id="GO:0005524">
    <property type="term" value="F:ATP binding"/>
    <property type="evidence" value="ECO:0007669"/>
    <property type="project" value="UniProtKB-KW"/>
</dbReference>
<dbReference type="SUPFAM" id="SSF47384">
    <property type="entry name" value="Homodimeric domain of signal transducing histidine kinase"/>
    <property type="match status" value="1"/>
</dbReference>
<proteinExistence type="predicted"/>
<evidence type="ECO:0000313" key="13">
    <source>
        <dbReference type="EMBL" id="GIL39906.1"/>
    </source>
</evidence>
<comment type="subcellular location">
    <subcellularLocation>
        <location evidence="2">Membrane</location>
    </subcellularLocation>
</comment>
<dbReference type="AlphaFoldDB" id="A0A8S8XFA5"/>
<feature type="region of interest" description="Disordered" evidence="9">
    <location>
        <begin position="1"/>
        <end position="22"/>
    </location>
</feature>
<keyword evidence="10" id="KW-0472">Membrane</keyword>
<evidence type="ECO:0000256" key="9">
    <source>
        <dbReference type="SAM" id="MobiDB-lite"/>
    </source>
</evidence>
<dbReference type="Pfam" id="PF02518">
    <property type="entry name" value="HATPase_c"/>
    <property type="match status" value="1"/>
</dbReference>
<keyword evidence="4" id="KW-0597">Phosphoprotein</keyword>
<dbReference type="InterPro" id="IPR003660">
    <property type="entry name" value="HAMP_dom"/>
</dbReference>
<dbReference type="InterPro" id="IPR050980">
    <property type="entry name" value="2C_sensor_his_kinase"/>
</dbReference>
<keyword evidence="10" id="KW-1133">Transmembrane helix</keyword>
<feature type="transmembrane region" description="Helical" evidence="10">
    <location>
        <begin position="31"/>
        <end position="50"/>
    </location>
</feature>
<feature type="transmembrane region" description="Helical" evidence="10">
    <location>
        <begin position="215"/>
        <end position="236"/>
    </location>
</feature>
<evidence type="ECO:0000256" key="8">
    <source>
        <dbReference type="ARBA" id="ARBA00022840"/>
    </source>
</evidence>
<dbReference type="RefSeq" id="WP_420243025.1">
    <property type="nucleotide sequence ID" value="NZ_BOPV01000001.1"/>
</dbReference>
<accession>A0A8S8XFA5</accession>
<comment type="catalytic activity">
    <reaction evidence="1">
        <text>ATP + protein L-histidine = ADP + protein N-phospho-L-histidine.</text>
        <dbReference type="EC" id="2.7.13.3"/>
    </reaction>
</comment>
<dbReference type="PANTHER" id="PTHR44936:SF10">
    <property type="entry name" value="SENSOR PROTEIN RSTB"/>
    <property type="match status" value="1"/>
</dbReference>
<dbReference type="Gene3D" id="1.10.287.130">
    <property type="match status" value="1"/>
</dbReference>
<evidence type="ECO:0000256" key="7">
    <source>
        <dbReference type="ARBA" id="ARBA00022777"/>
    </source>
</evidence>
<dbReference type="InterPro" id="IPR036097">
    <property type="entry name" value="HisK_dim/P_sf"/>
</dbReference>
<dbReference type="SMART" id="SM00387">
    <property type="entry name" value="HATPase_c"/>
    <property type="match status" value="1"/>
</dbReference>
<keyword evidence="7" id="KW-0418">Kinase</keyword>
<evidence type="ECO:0000256" key="4">
    <source>
        <dbReference type="ARBA" id="ARBA00022553"/>
    </source>
</evidence>
<evidence type="ECO:0000256" key="2">
    <source>
        <dbReference type="ARBA" id="ARBA00004370"/>
    </source>
</evidence>
<dbReference type="GO" id="GO:0000155">
    <property type="term" value="F:phosphorelay sensor kinase activity"/>
    <property type="evidence" value="ECO:0007669"/>
    <property type="project" value="InterPro"/>
</dbReference>
<comment type="caution">
    <text evidence="13">The sequence shown here is derived from an EMBL/GenBank/DDBJ whole genome shotgun (WGS) entry which is preliminary data.</text>
</comment>
<dbReference type="PRINTS" id="PR00344">
    <property type="entry name" value="BCTRLSENSOR"/>
</dbReference>
<keyword evidence="6" id="KW-0547">Nucleotide-binding</keyword>
<dbReference type="InterPro" id="IPR003594">
    <property type="entry name" value="HATPase_dom"/>
</dbReference>
<evidence type="ECO:0000259" key="11">
    <source>
        <dbReference type="PROSITE" id="PS50109"/>
    </source>
</evidence>
<feature type="domain" description="HAMP" evidence="12">
    <location>
        <begin position="232"/>
        <end position="285"/>
    </location>
</feature>
<evidence type="ECO:0000256" key="3">
    <source>
        <dbReference type="ARBA" id="ARBA00012438"/>
    </source>
</evidence>
<evidence type="ECO:0000259" key="12">
    <source>
        <dbReference type="PROSITE" id="PS50885"/>
    </source>
</evidence>
<protein>
    <recommendedName>
        <fullName evidence="3">histidine kinase</fullName>
        <ecNumber evidence="3">2.7.13.3</ecNumber>
    </recommendedName>
</protein>
<dbReference type="GO" id="GO:0016020">
    <property type="term" value="C:membrane"/>
    <property type="evidence" value="ECO:0007669"/>
    <property type="project" value="UniProtKB-SubCell"/>
</dbReference>
<keyword evidence="14" id="KW-1185">Reference proteome</keyword>
<dbReference type="PROSITE" id="PS50109">
    <property type="entry name" value="HIS_KIN"/>
    <property type="match status" value="1"/>
</dbReference>
<evidence type="ECO:0000313" key="14">
    <source>
        <dbReference type="Proteomes" id="UP000681075"/>
    </source>
</evidence>
<name>A0A8S8XFA5_9PROT</name>
<reference evidence="13" key="1">
    <citation type="submission" date="2021-02" db="EMBL/GenBank/DDBJ databases">
        <title>Genome sequence of Rhodospirillales sp. strain TMPK1 isolated from soil.</title>
        <authorList>
            <person name="Nakai R."/>
            <person name="Kusada H."/>
            <person name="Tamaki H."/>
        </authorList>
    </citation>
    <scope>NUCLEOTIDE SEQUENCE</scope>
    <source>
        <strain evidence="13">TMPK1</strain>
    </source>
</reference>
<dbReference type="EMBL" id="BOPV01000001">
    <property type="protein sequence ID" value="GIL39906.1"/>
    <property type="molecule type" value="Genomic_DNA"/>
</dbReference>
<dbReference type="InterPro" id="IPR036890">
    <property type="entry name" value="HATPase_C_sf"/>
</dbReference>
<sequence length="507" mass="54863">MGLPELQASDFPGAAPRELAHPEQRRRGRSLWIRLALLAAVFVAVPWLLYDRFQQAEGERQELLLEAVRERGLVVAKALEPTLTRADSVPVFRLQEELTRFAGSGVNLKLLFRPTGAEGGFFYVAAAPEVRPDALERERALLADMGVLQKLADSCAGTVPLTRRVELPGQAPELLTSLTPIQTPRGCWVLVTAESLAGGRAHLGESYWRLPEVQLAAAVYLALAFLVFAILADVFLSIRGFAATARAVARDRADARFRESTGIAELAPVAAAFDRMVDRLRAAARSIRDAAEENAHAFKTPIATIRQAIEQMRRRVSADDLRGQRALTAIEASLERLDNLVAAARQTERGAADLLDPPDERIDVSEIARGLAAQFQKMLPADAPHLVARIADHAIARGGASLIEAALENLVENAVGFARHNVDLVVKLVDGRVEVCVADDGPGVDAQDLPRIFDRYFSKREGARAEGGNQGLGLWIVKRNAEALGGAVTAKNADHGGLVVVMTLPRG</sequence>
<keyword evidence="8" id="KW-0067">ATP-binding</keyword>
<gene>
    <name evidence="13" type="ORF">TMPK1_21430</name>
</gene>
<evidence type="ECO:0000256" key="1">
    <source>
        <dbReference type="ARBA" id="ARBA00000085"/>
    </source>
</evidence>
<dbReference type="InterPro" id="IPR005467">
    <property type="entry name" value="His_kinase_dom"/>
</dbReference>
<keyword evidence="5" id="KW-0808">Transferase</keyword>
<dbReference type="InterPro" id="IPR004358">
    <property type="entry name" value="Sig_transdc_His_kin-like_C"/>
</dbReference>
<feature type="domain" description="Histidine kinase" evidence="11">
    <location>
        <begin position="293"/>
        <end position="507"/>
    </location>
</feature>
<evidence type="ECO:0000256" key="6">
    <source>
        <dbReference type="ARBA" id="ARBA00022741"/>
    </source>
</evidence>
<dbReference type="Proteomes" id="UP000681075">
    <property type="component" value="Unassembled WGS sequence"/>
</dbReference>
<organism evidence="13 14">
    <name type="scientific">Roseiterribacter gracilis</name>
    <dbReference type="NCBI Taxonomy" id="2812848"/>
    <lineage>
        <taxon>Bacteria</taxon>
        <taxon>Pseudomonadati</taxon>
        <taxon>Pseudomonadota</taxon>
        <taxon>Alphaproteobacteria</taxon>
        <taxon>Rhodospirillales</taxon>
        <taxon>Roseiterribacteraceae</taxon>
        <taxon>Roseiterribacter</taxon>
    </lineage>
</organism>
<dbReference type="PROSITE" id="PS50885">
    <property type="entry name" value="HAMP"/>
    <property type="match status" value="1"/>
</dbReference>
<dbReference type="Gene3D" id="3.30.565.10">
    <property type="entry name" value="Histidine kinase-like ATPase, C-terminal domain"/>
    <property type="match status" value="1"/>
</dbReference>
<dbReference type="PANTHER" id="PTHR44936">
    <property type="entry name" value="SENSOR PROTEIN CREC"/>
    <property type="match status" value="1"/>
</dbReference>
<keyword evidence="10" id="KW-0812">Transmembrane</keyword>
<dbReference type="SUPFAM" id="SSF55874">
    <property type="entry name" value="ATPase domain of HSP90 chaperone/DNA topoisomerase II/histidine kinase"/>
    <property type="match status" value="1"/>
</dbReference>
<dbReference type="EC" id="2.7.13.3" evidence="3"/>